<dbReference type="Pfam" id="PF13738">
    <property type="entry name" value="Pyr_redox_3"/>
    <property type="match status" value="1"/>
</dbReference>
<keyword evidence="2" id="KW-0503">Monooxygenase</keyword>
<dbReference type="RefSeq" id="WP_395416794.1">
    <property type="nucleotide sequence ID" value="NZ_JBIPKE010000014.1"/>
</dbReference>
<dbReference type="InterPro" id="IPR036188">
    <property type="entry name" value="FAD/NAD-bd_sf"/>
</dbReference>
<dbReference type="NCBIfam" id="NF040505">
    <property type="entry name" value="ArsO_flavin_mono"/>
    <property type="match status" value="1"/>
</dbReference>
<dbReference type="PANTHER" id="PTHR43539">
    <property type="entry name" value="FLAVIN-BINDING MONOOXYGENASE-LIKE PROTEIN (AFU_ORTHOLOGUE AFUA_4G09220)"/>
    <property type="match status" value="1"/>
</dbReference>
<dbReference type="PRINTS" id="PR00368">
    <property type="entry name" value="FADPNR"/>
</dbReference>
<reference evidence="2 3" key="1">
    <citation type="journal article" date="2013" name="Int. J. Syst. Evol. Microbiol.">
        <title>Marinoscillum luteum sp. nov., isolated from marine sediment.</title>
        <authorList>
            <person name="Cha I.T."/>
            <person name="Park S.J."/>
            <person name="Kim S.J."/>
            <person name="Kim J.G."/>
            <person name="Jung M.Y."/>
            <person name="Shin K.S."/>
            <person name="Kwon K.K."/>
            <person name="Yang S.H."/>
            <person name="Seo Y.S."/>
            <person name="Rhee S.K."/>
        </authorList>
    </citation>
    <scope>NUCLEOTIDE SEQUENCE [LARGE SCALE GENOMIC DNA]</scope>
    <source>
        <strain evidence="2 3">KCTC 23939</strain>
    </source>
</reference>
<evidence type="ECO:0000313" key="2">
    <source>
        <dbReference type="EMBL" id="MFH6983238.1"/>
    </source>
</evidence>
<dbReference type="Proteomes" id="UP001610063">
    <property type="component" value="Unassembled WGS sequence"/>
</dbReference>
<dbReference type="PANTHER" id="PTHR43539:SF78">
    <property type="entry name" value="FLAVIN-CONTAINING MONOOXYGENASE"/>
    <property type="match status" value="1"/>
</dbReference>
<proteinExistence type="predicted"/>
<keyword evidence="1" id="KW-0560">Oxidoreductase</keyword>
<evidence type="ECO:0000256" key="1">
    <source>
        <dbReference type="ARBA" id="ARBA00023002"/>
    </source>
</evidence>
<evidence type="ECO:0000313" key="3">
    <source>
        <dbReference type="Proteomes" id="UP001610063"/>
    </source>
</evidence>
<dbReference type="EMBL" id="JBIPKE010000014">
    <property type="protein sequence ID" value="MFH6983238.1"/>
    <property type="molecule type" value="Genomic_DNA"/>
</dbReference>
<dbReference type="InterPro" id="IPR050982">
    <property type="entry name" value="Auxin_biosynth/cation_transpt"/>
</dbReference>
<protein>
    <submittedName>
        <fullName evidence="2">ArsO family NAD(P)H-dependent flavin-containing monooxygenase</fullName>
    </submittedName>
</protein>
<dbReference type="GO" id="GO:0004497">
    <property type="term" value="F:monooxygenase activity"/>
    <property type="evidence" value="ECO:0007669"/>
    <property type="project" value="UniProtKB-KW"/>
</dbReference>
<comment type="caution">
    <text evidence="2">The sequence shown here is derived from an EMBL/GenBank/DDBJ whole genome shotgun (WGS) entry which is preliminary data.</text>
</comment>
<gene>
    <name evidence="2" type="ORF">ACHKAR_07300</name>
</gene>
<organism evidence="2 3">
    <name type="scientific">Marinoscillum luteum</name>
    <dbReference type="NCBI Taxonomy" id="861051"/>
    <lineage>
        <taxon>Bacteria</taxon>
        <taxon>Pseudomonadati</taxon>
        <taxon>Bacteroidota</taxon>
        <taxon>Cytophagia</taxon>
        <taxon>Cytophagales</taxon>
        <taxon>Reichenbachiellaceae</taxon>
        <taxon>Marinoscillum</taxon>
    </lineage>
</organism>
<dbReference type="PRINTS" id="PR00469">
    <property type="entry name" value="PNDRDTASEII"/>
</dbReference>
<dbReference type="SUPFAM" id="SSF51905">
    <property type="entry name" value="FAD/NAD(P)-binding domain"/>
    <property type="match status" value="2"/>
</dbReference>
<name>A0ABW7N6M6_9BACT</name>
<keyword evidence="3" id="KW-1185">Reference proteome</keyword>
<accession>A0ABW7N6M6</accession>
<sequence length="354" mass="39518">MKEQHDVIKVYDVIIVGGGQSGLALAYYLRRTGLRYVILDAETAPGGSWQNYWSSITLFSPAQWSSLPGTLMPGGTEHYPGKGDITDYLTSYEKRYELKIDRPVRVTEINWHQDIFTLQTSVGTYQSRVVVGATGSFENPFIPEISGRETFTGKIIHSAQYRESTVFKNQKVGIVGEGNSGAQILSEVSRVADTFWITKDPPDFLPDHVDGRYLFDAASQLFEAKKRGREYIPPSLGHIVMVPSVKDARSRSVLVHYPSITRFTTNGVELEDHRELPLDSVIFCTGFRPALQIFKNLPVTFRHDKIPTNGTRSRELPGLWMVGYGSWTGFASATVVGVGRSAKATSIEIEEFLK</sequence>
<dbReference type="Gene3D" id="3.50.50.60">
    <property type="entry name" value="FAD/NAD(P)-binding domain"/>
    <property type="match status" value="1"/>
</dbReference>